<organism evidence="3 4">
    <name type="scientific">Candidatus Thermofonsia Clade 1 bacterium</name>
    <dbReference type="NCBI Taxonomy" id="2364210"/>
    <lineage>
        <taxon>Bacteria</taxon>
        <taxon>Bacillati</taxon>
        <taxon>Chloroflexota</taxon>
        <taxon>Candidatus Thermofontia</taxon>
        <taxon>Candidatus Thermofonsia Clade 1</taxon>
    </lineage>
</organism>
<dbReference type="InterPro" id="IPR000120">
    <property type="entry name" value="Amidase"/>
</dbReference>
<evidence type="ECO:0000313" key="3">
    <source>
        <dbReference type="EMBL" id="PJF30591.1"/>
    </source>
</evidence>
<feature type="domain" description="Amidase" evidence="2">
    <location>
        <begin position="29"/>
        <end position="450"/>
    </location>
</feature>
<dbReference type="Pfam" id="PF01425">
    <property type="entry name" value="Amidase"/>
    <property type="match status" value="1"/>
</dbReference>
<evidence type="ECO:0000256" key="1">
    <source>
        <dbReference type="ARBA" id="ARBA00009199"/>
    </source>
</evidence>
<accession>A0A2M8NZ76</accession>
<evidence type="ECO:0000259" key="2">
    <source>
        <dbReference type="Pfam" id="PF01425"/>
    </source>
</evidence>
<sequence length="471" mass="51314">MTETTDLTQLSLIQAVHAIGARELSPVALTEAHLQRIERLNPRLNAFLTVIADYALERVRLAESVLHKSGRRSALHGIPYALKDLYETKGIRTTAGTQFWANNVPNRNAFLVELLEQYSAVLLGKLNMHEIALGVLSDNPHYGACRNPYNPDYIAGGSSGGSAAAVAAHLCMAALGSDTRGSIRIPAALCGVVGLKPSYGRLSVRGMLPLSYSLDHAGAMTRTVEDMALLMAWLSEYDADDPYAVELPENDFFSGLDHGIQDWYIALADDDYFNDCDPEIRAAVQAAAAVFESLGAHVVPLKTESRLNVKETTQLSRTITASEAAMIYADRLRREPNLFGADVLARLRNEGGVTAVEYAKARRAQVLAAWQMERLFEEYDLVLTPSTPMVAVPLGDETAKEMARARLSAFTAYFNMAGVPAISVPCGFNTQGLPIGLQIVAPYGAEDRLLRAAYAYEQASEWRTKAPPIPL</sequence>
<proteinExistence type="inferred from homology"/>
<comment type="similarity">
    <text evidence="1">Belongs to the amidase family.</text>
</comment>
<dbReference type="PANTHER" id="PTHR11895:SF7">
    <property type="entry name" value="GLUTAMYL-TRNA(GLN) AMIDOTRANSFERASE SUBUNIT A, MITOCHONDRIAL"/>
    <property type="match status" value="1"/>
</dbReference>
<dbReference type="AlphaFoldDB" id="A0A2M8NZ76"/>
<dbReference type="Gene3D" id="3.90.1300.10">
    <property type="entry name" value="Amidase signature (AS) domain"/>
    <property type="match status" value="1"/>
</dbReference>
<gene>
    <name evidence="3" type="ORF">CUN51_07220</name>
</gene>
<dbReference type="PANTHER" id="PTHR11895">
    <property type="entry name" value="TRANSAMIDASE"/>
    <property type="match status" value="1"/>
</dbReference>
<protein>
    <submittedName>
        <fullName evidence="3">Asp-tRNA(Asn)/Glu-tRNA(Gln) amidotransferase GatCAB subunit A</fullName>
    </submittedName>
</protein>
<dbReference type="SUPFAM" id="SSF75304">
    <property type="entry name" value="Amidase signature (AS) enzymes"/>
    <property type="match status" value="1"/>
</dbReference>
<dbReference type="GO" id="GO:0016740">
    <property type="term" value="F:transferase activity"/>
    <property type="evidence" value="ECO:0007669"/>
    <property type="project" value="UniProtKB-KW"/>
</dbReference>
<dbReference type="InterPro" id="IPR023631">
    <property type="entry name" value="Amidase_dom"/>
</dbReference>
<comment type="caution">
    <text evidence="3">The sequence shown here is derived from an EMBL/GenBank/DDBJ whole genome shotgun (WGS) entry which is preliminary data.</text>
</comment>
<keyword evidence="3" id="KW-0808">Transferase</keyword>
<dbReference type="Proteomes" id="UP000228921">
    <property type="component" value="Unassembled WGS sequence"/>
</dbReference>
<evidence type="ECO:0000313" key="4">
    <source>
        <dbReference type="Proteomes" id="UP000228921"/>
    </source>
</evidence>
<reference evidence="3 4" key="1">
    <citation type="submission" date="2017-11" db="EMBL/GenBank/DDBJ databases">
        <title>Evolution of Phototrophy in the Chloroflexi Phylum Driven by Horizontal Gene Transfer.</title>
        <authorList>
            <person name="Ward L.M."/>
            <person name="Hemp J."/>
            <person name="Shih P.M."/>
            <person name="Mcglynn S.E."/>
            <person name="Fischer W."/>
        </authorList>
    </citation>
    <scope>NUCLEOTIDE SEQUENCE [LARGE SCALE GENOMIC DNA]</scope>
    <source>
        <strain evidence="3">CP2_2F</strain>
    </source>
</reference>
<dbReference type="EMBL" id="PGTK01000008">
    <property type="protein sequence ID" value="PJF30591.1"/>
    <property type="molecule type" value="Genomic_DNA"/>
</dbReference>
<name>A0A2M8NZ76_9CHLR</name>
<dbReference type="InterPro" id="IPR036928">
    <property type="entry name" value="AS_sf"/>
</dbReference>